<dbReference type="EMBL" id="KQ129036">
    <property type="protein sequence ID" value="KMS64539.1"/>
    <property type="molecule type" value="Genomic_DNA"/>
</dbReference>
<protein>
    <submittedName>
        <fullName evidence="1">Uncharacterized protein</fullName>
    </submittedName>
</protein>
<sequence length="78" mass="8201">MLQLKHFLVSFGRCVAENPASRLSDPLVNSCSRSNSDALISSKLGGNVRPAVSAAIVCSYRLSFTLINIADANSASST</sequence>
<evidence type="ECO:0000313" key="2">
    <source>
        <dbReference type="Proteomes" id="UP000035740"/>
    </source>
</evidence>
<reference evidence="1 2" key="1">
    <citation type="journal article" date="2014" name="Nature">
        <title>The genome of the recently domesticated crop plant sugar beet (Beta vulgaris).</title>
        <authorList>
            <person name="Dohm J.C."/>
            <person name="Minoche A.E."/>
            <person name="Holtgrawe D."/>
            <person name="Capella-Gutierrez S."/>
            <person name="Zakrzewski F."/>
            <person name="Tafer H."/>
            <person name="Rupp O."/>
            <person name="Sorensen T.R."/>
            <person name="Stracke R."/>
            <person name="Reinhardt R."/>
            <person name="Goesmann A."/>
            <person name="Kraft T."/>
            <person name="Schulz B."/>
            <person name="Stadler P.F."/>
            <person name="Schmidt T."/>
            <person name="Gabaldon T."/>
            <person name="Lehrach H."/>
            <person name="Weisshaar B."/>
            <person name="Himmelbauer H."/>
        </authorList>
    </citation>
    <scope>NUCLEOTIDE SEQUENCE [LARGE SCALE GENOMIC DNA]</scope>
    <source>
        <tissue evidence="1">Taproot</tissue>
    </source>
</reference>
<name>A0A0J7YLH6_BETVV</name>
<dbReference type="Proteomes" id="UP000035740">
    <property type="component" value="Unassembled WGS sequence"/>
</dbReference>
<organism evidence="1 2">
    <name type="scientific">Beta vulgaris subsp. vulgaris</name>
    <name type="common">Beet</name>
    <dbReference type="NCBI Taxonomy" id="3555"/>
    <lineage>
        <taxon>Eukaryota</taxon>
        <taxon>Viridiplantae</taxon>
        <taxon>Streptophyta</taxon>
        <taxon>Embryophyta</taxon>
        <taxon>Tracheophyta</taxon>
        <taxon>Spermatophyta</taxon>
        <taxon>Magnoliopsida</taxon>
        <taxon>eudicotyledons</taxon>
        <taxon>Gunneridae</taxon>
        <taxon>Pentapetalae</taxon>
        <taxon>Caryophyllales</taxon>
        <taxon>Chenopodiaceae</taxon>
        <taxon>Betoideae</taxon>
        <taxon>Beta</taxon>
    </lineage>
</organism>
<feature type="non-terminal residue" evidence="1">
    <location>
        <position position="78"/>
    </location>
</feature>
<gene>
    <name evidence="1" type="ORF">BVRB_019250</name>
</gene>
<keyword evidence="2" id="KW-1185">Reference proteome</keyword>
<evidence type="ECO:0000313" key="1">
    <source>
        <dbReference type="EMBL" id="KMS64539.1"/>
    </source>
</evidence>
<accession>A0A0J7YLH6</accession>
<proteinExistence type="predicted"/>
<dbReference type="AlphaFoldDB" id="A0A0J7YLH6"/>